<feature type="coiled-coil region" evidence="1">
    <location>
        <begin position="157"/>
        <end position="195"/>
    </location>
</feature>
<protein>
    <submittedName>
        <fullName evidence="3">Uncharacterized protein</fullName>
    </submittedName>
</protein>
<organism evidence="3 4">
    <name type="scientific">Owenia fusiformis</name>
    <name type="common">Polychaete worm</name>
    <dbReference type="NCBI Taxonomy" id="6347"/>
    <lineage>
        <taxon>Eukaryota</taxon>
        <taxon>Metazoa</taxon>
        <taxon>Spiralia</taxon>
        <taxon>Lophotrochozoa</taxon>
        <taxon>Annelida</taxon>
        <taxon>Polychaeta</taxon>
        <taxon>Sedentaria</taxon>
        <taxon>Canalipalpata</taxon>
        <taxon>Sabellida</taxon>
        <taxon>Oweniida</taxon>
        <taxon>Oweniidae</taxon>
        <taxon>Owenia</taxon>
    </lineage>
</organism>
<name>A0A8S4NUF9_OWEFU</name>
<feature type="region of interest" description="Disordered" evidence="2">
    <location>
        <begin position="486"/>
        <end position="525"/>
    </location>
</feature>
<feature type="region of interest" description="Disordered" evidence="2">
    <location>
        <begin position="355"/>
        <end position="400"/>
    </location>
</feature>
<evidence type="ECO:0000313" key="3">
    <source>
        <dbReference type="EMBL" id="CAH1783719.1"/>
    </source>
</evidence>
<keyword evidence="4" id="KW-1185">Reference proteome</keyword>
<dbReference type="Proteomes" id="UP000749559">
    <property type="component" value="Unassembled WGS sequence"/>
</dbReference>
<evidence type="ECO:0000256" key="2">
    <source>
        <dbReference type="SAM" id="MobiDB-lite"/>
    </source>
</evidence>
<keyword evidence="1" id="KW-0175">Coiled coil</keyword>
<feature type="non-terminal residue" evidence="3">
    <location>
        <position position="1"/>
    </location>
</feature>
<feature type="compositionally biased region" description="Polar residues" evidence="2">
    <location>
        <begin position="364"/>
        <end position="376"/>
    </location>
</feature>
<comment type="caution">
    <text evidence="3">The sequence shown here is derived from an EMBL/GenBank/DDBJ whole genome shotgun (WGS) entry which is preliminary data.</text>
</comment>
<dbReference type="EMBL" id="CAIIXF020000005">
    <property type="protein sequence ID" value="CAH1783719.1"/>
    <property type="molecule type" value="Genomic_DNA"/>
</dbReference>
<proteinExistence type="predicted"/>
<evidence type="ECO:0000256" key="1">
    <source>
        <dbReference type="SAM" id="Coils"/>
    </source>
</evidence>
<evidence type="ECO:0000313" key="4">
    <source>
        <dbReference type="Proteomes" id="UP000749559"/>
    </source>
</evidence>
<dbReference type="AlphaFoldDB" id="A0A8S4NUF9"/>
<feature type="compositionally biased region" description="Basic and acidic residues" evidence="2">
    <location>
        <begin position="387"/>
        <end position="400"/>
    </location>
</feature>
<sequence>AESGGCVLGSSQNIVTLDVLETNIRTILDTCDSVPKSTVVENLIYEIDNEEDLKSARERLFSLSKRKLKEQYIALYEIKDEEYRQPDLKLVNRTGDGKMANIAVDIYDMFTYISDNCDNDDFPKTILSSKSLSTLPSLKDDIMKPLRSKVTELYAKLAMAMNTIVELKDKMDKIEEKHNEEMDDMRQQMESIQRTLLKGPTLQVGSPISSPSIPDLNEPQRTLNALINPNIVSTPKVISTYNTSFGRGRGRRDALTITKLILNSDTNNSVVPVSGQFDNGVISHASGKTKTVSKTVPGQSVQCDPNTVKPVVVEQENPESKCDKYDKTLENDESICDMYDTISTNGKTWAQIINEHDDKEPKQNTRMSTTWETAQTRKQKLRSRRQSKPEKKPQLKGVKHEQSIHMYVDNVAVSNDVTPDIAMGLVKQHLIDNGIRVMRCNIIRKKMFDDSIGVKVVVPLLSIVEMKDPYFWPDSNIQCREWQRYPSRSNNKDKGQHQTRYTRLVTPPRFDSNGWDRRYGNDNVD</sequence>
<accession>A0A8S4NUF9</accession>
<feature type="compositionally biased region" description="Basic residues" evidence="2">
    <location>
        <begin position="377"/>
        <end position="386"/>
    </location>
</feature>
<gene>
    <name evidence="3" type="ORF">OFUS_LOCUS10032</name>
</gene>
<feature type="compositionally biased region" description="Basic and acidic residues" evidence="2">
    <location>
        <begin position="514"/>
        <end position="525"/>
    </location>
</feature>
<reference evidence="3" key="1">
    <citation type="submission" date="2022-03" db="EMBL/GenBank/DDBJ databases">
        <authorList>
            <person name="Martin C."/>
        </authorList>
    </citation>
    <scope>NUCLEOTIDE SEQUENCE</scope>
</reference>